<proteinExistence type="predicted"/>
<evidence type="ECO:0000313" key="4">
    <source>
        <dbReference type="EMBL" id="KAL2652512.1"/>
    </source>
</evidence>
<dbReference type="InterPro" id="IPR039633">
    <property type="entry name" value="PAP"/>
</dbReference>
<dbReference type="InterPro" id="IPR006843">
    <property type="entry name" value="PAP/fibrillin_dom"/>
</dbReference>
<evidence type="ECO:0000256" key="1">
    <source>
        <dbReference type="ARBA" id="ARBA00004474"/>
    </source>
</evidence>
<dbReference type="GO" id="GO:0009536">
    <property type="term" value="C:plastid"/>
    <property type="evidence" value="ECO:0007669"/>
    <property type="project" value="UniProtKB-SubCell"/>
</dbReference>
<name>A0ABD1ZMJ2_9MARC</name>
<organism evidence="4 5">
    <name type="scientific">Riccia fluitans</name>
    <dbReference type="NCBI Taxonomy" id="41844"/>
    <lineage>
        <taxon>Eukaryota</taxon>
        <taxon>Viridiplantae</taxon>
        <taxon>Streptophyta</taxon>
        <taxon>Embryophyta</taxon>
        <taxon>Marchantiophyta</taxon>
        <taxon>Marchantiopsida</taxon>
        <taxon>Marchantiidae</taxon>
        <taxon>Marchantiales</taxon>
        <taxon>Ricciaceae</taxon>
        <taxon>Riccia</taxon>
    </lineage>
</organism>
<dbReference type="AlphaFoldDB" id="A0ABD1ZMJ2"/>
<accession>A0ABD1ZMJ2</accession>
<keyword evidence="5" id="KW-1185">Reference proteome</keyword>
<evidence type="ECO:0000256" key="2">
    <source>
        <dbReference type="ARBA" id="ARBA00022640"/>
    </source>
</evidence>
<comment type="subcellular location">
    <subcellularLocation>
        <location evidence="1">Plastid</location>
    </subcellularLocation>
</comment>
<reference evidence="4 5" key="1">
    <citation type="submission" date="2024-09" db="EMBL/GenBank/DDBJ databases">
        <title>Chromosome-scale assembly of Riccia fluitans.</title>
        <authorList>
            <person name="Paukszto L."/>
            <person name="Sawicki J."/>
            <person name="Karawczyk K."/>
            <person name="Piernik-Szablinska J."/>
            <person name="Szczecinska M."/>
            <person name="Mazdziarz M."/>
        </authorList>
    </citation>
    <scope>NUCLEOTIDE SEQUENCE [LARGE SCALE GENOMIC DNA]</scope>
    <source>
        <strain evidence="4">Rf_01</strain>
        <tissue evidence="4">Aerial parts of the thallus</tissue>
    </source>
</reference>
<comment type="caution">
    <text evidence="4">The sequence shown here is derived from an EMBL/GenBank/DDBJ whole genome shotgun (WGS) entry which is preliminary data.</text>
</comment>
<gene>
    <name evidence="4" type="ORF">R1flu_020640</name>
</gene>
<keyword evidence="2" id="KW-0934">Plastid</keyword>
<evidence type="ECO:0000259" key="3">
    <source>
        <dbReference type="Pfam" id="PF04755"/>
    </source>
</evidence>
<sequence>MTSSAVKSVAPILGTITVPAETRTRNYYTYSARVSSGVSVRPSVWKNIGTAPEVCGLRWSQSGWNACPNSQQFTYTKRGGRRFRVPSAKYGGAETSSESVSASDSTIEDVKRAVMQSVSNTNRGKNTTYQQRQGILKQLEELEALNPASDPVNSPLFSGRWALLYTSPVDEKTADKYAGTEEGPFLARVKPAAFGTVKQKRSVQVIDSAAGVAENIAYFSFFGANGNLNIRGSVTPAPPKPEGAVRVNVTFESFVLTIGKWRSPSVSLSWIKPQGWVDTTFLDSTMRIGRGDKGSIFISTRMKQDES</sequence>
<dbReference type="PANTHER" id="PTHR31906">
    <property type="entry name" value="PLASTID-LIPID-ASSOCIATED PROTEIN 4, CHLOROPLASTIC-RELATED"/>
    <property type="match status" value="1"/>
</dbReference>
<feature type="domain" description="Plastid lipid-associated protein/fibrillin conserved" evidence="3">
    <location>
        <begin position="109"/>
        <end position="298"/>
    </location>
</feature>
<evidence type="ECO:0000313" key="5">
    <source>
        <dbReference type="Proteomes" id="UP001605036"/>
    </source>
</evidence>
<dbReference type="EMBL" id="JBHFFA010000001">
    <property type="protein sequence ID" value="KAL2652512.1"/>
    <property type="molecule type" value="Genomic_DNA"/>
</dbReference>
<dbReference type="Pfam" id="PF04755">
    <property type="entry name" value="PAP_fibrillin"/>
    <property type="match status" value="1"/>
</dbReference>
<protein>
    <recommendedName>
        <fullName evidence="3">Plastid lipid-associated protein/fibrillin conserved domain-containing protein</fullName>
    </recommendedName>
</protein>
<dbReference type="Proteomes" id="UP001605036">
    <property type="component" value="Unassembled WGS sequence"/>
</dbReference>